<dbReference type="GO" id="GO:0005886">
    <property type="term" value="C:plasma membrane"/>
    <property type="evidence" value="ECO:0007669"/>
    <property type="project" value="UniProtKB-SubCell"/>
</dbReference>
<gene>
    <name evidence="6" type="ORF">D1223_15445</name>
</gene>
<organism evidence="6 7">
    <name type="scientific">Henriciella mobilis</name>
    <dbReference type="NCBI Taxonomy" id="2305467"/>
    <lineage>
        <taxon>Bacteria</taxon>
        <taxon>Pseudomonadati</taxon>
        <taxon>Pseudomonadota</taxon>
        <taxon>Alphaproteobacteria</taxon>
        <taxon>Hyphomonadales</taxon>
        <taxon>Hyphomonadaceae</taxon>
        <taxon>Henriciella</taxon>
    </lineage>
</organism>
<sequence>MAQKFEPATYTTNYDFDGLELESFAANFIEVMQRCDEFVEIELYDCALECLLSNLSAVENKDSIAYPPSSIAHLWESDDEEDELDVMSRKAIEELEAQQQLQKSSSRDRTDEATRIPNRSFRFPEEVLLSHSAMLNAVKGRSVEFRVDDGFALKAARAGFPVNPIATMFSFLMPLSLIASLPVGWFFGWQFGLLCLAITPVAFVTAKRIIRRSIARSAWRSEEHYELLNDIGAVWLRATR</sequence>
<comment type="caution">
    <text evidence="6">The sequence shown here is derived from an EMBL/GenBank/DDBJ whole genome shotgun (WGS) entry which is preliminary data.</text>
</comment>
<accession>A0A399R7B8</accession>
<evidence type="ECO:0000256" key="5">
    <source>
        <dbReference type="SAM" id="Phobius"/>
    </source>
</evidence>
<dbReference type="AlphaFoldDB" id="A0A399R7B8"/>
<evidence type="ECO:0000313" key="6">
    <source>
        <dbReference type="EMBL" id="RIJ26381.1"/>
    </source>
</evidence>
<dbReference type="SUPFAM" id="SSF90123">
    <property type="entry name" value="ABC transporter transmembrane region"/>
    <property type="match status" value="1"/>
</dbReference>
<keyword evidence="2 5" id="KW-0812">Transmembrane</keyword>
<dbReference type="EMBL" id="QWFX01000016">
    <property type="protein sequence ID" value="RIJ26381.1"/>
    <property type="molecule type" value="Genomic_DNA"/>
</dbReference>
<dbReference type="RefSeq" id="WP_119377344.1">
    <property type="nucleotide sequence ID" value="NZ_QWFX01000016.1"/>
</dbReference>
<dbReference type="Proteomes" id="UP000266385">
    <property type="component" value="Unassembled WGS sequence"/>
</dbReference>
<dbReference type="InterPro" id="IPR036640">
    <property type="entry name" value="ABC1_TM_sf"/>
</dbReference>
<keyword evidence="3 5" id="KW-1133">Transmembrane helix</keyword>
<reference evidence="6 7" key="1">
    <citation type="submission" date="2018-08" db="EMBL/GenBank/DDBJ databases">
        <title>Henriciella mobilis sp. nov., isolated from seawater.</title>
        <authorList>
            <person name="Cheng H."/>
            <person name="Wu Y.-H."/>
            <person name="Xu X.-W."/>
            <person name="Guo L.-L."/>
        </authorList>
    </citation>
    <scope>NUCLEOTIDE SEQUENCE [LARGE SCALE GENOMIC DNA]</scope>
    <source>
        <strain evidence="6 7">JN25</strain>
    </source>
</reference>
<evidence type="ECO:0000313" key="7">
    <source>
        <dbReference type="Proteomes" id="UP000266385"/>
    </source>
</evidence>
<protein>
    <submittedName>
        <fullName evidence="6">Uncharacterized protein</fullName>
    </submittedName>
</protein>
<keyword evidence="4 5" id="KW-0472">Membrane</keyword>
<evidence type="ECO:0000256" key="4">
    <source>
        <dbReference type="ARBA" id="ARBA00023136"/>
    </source>
</evidence>
<name>A0A399R7B8_9PROT</name>
<keyword evidence="7" id="KW-1185">Reference proteome</keyword>
<evidence type="ECO:0000256" key="1">
    <source>
        <dbReference type="ARBA" id="ARBA00004651"/>
    </source>
</evidence>
<feature type="transmembrane region" description="Helical" evidence="5">
    <location>
        <begin position="162"/>
        <end position="181"/>
    </location>
</feature>
<evidence type="ECO:0000256" key="2">
    <source>
        <dbReference type="ARBA" id="ARBA00022692"/>
    </source>
</evidence>
<dbReference type="GO" id="GO:0005524">
    <property type="term" value="F:ATP binding"/>
    <property type="evidence" value="ECO:0007669"/>
    <property type="project" value="InterPro"/>
</dbReference>
<proteinExistence type="predicted"/>
<evidence type="ECO:0000256" key="3">
    <source>
        <dbReference type="ARBA" id="ARBA00022989"/>
    </source>
</evidence>
<comment type="subcellular location">
    <subcellularLocation>
        <location evidence="1">Cell membrane</location>
        <topology evidence="1">Multi-pass membrane protein</topology>
    </subcellularLocation>
</comment>
<feature type="transmembrane region" description="Helical" evidence="5">
    <location>
        <begin position="187"/>
        <end position="206"/>
    </location>
</feature>